<proteinExistence type="predicted"/>
<comment type="caution">
    <text evidence="2">The sequence shown here is derived from an EMBL/GenBank/DDBJ whole genome shotgun (WGS) entry which is preliminary data.</text>
</comment>
<feature type="coiled-coil region" evidence="1">
    <location>
        <begin position="9"/>
        <end position="43"/>
    </location>
</feature>
<sequence>MTENDKQLIETMEAKYDAFNSKLEALRKAVEDFQNHYDDYIALKDFYGSDDWHRLYDQPHDDVKCGVLSQDQLFNLVTDHNDLLKNFLELAPSMYKNM</sequence>
<organism evidence="2 3">
    <name type="scientific">Streptococcus hillyeri</name>
    <dbReference type="NCBI Taxonomy" id="2282420"/>
    <lineage>
        <taxon>Bacteria</taxon>
        <taxon>Bacillati</taxon>
        <taxon>Bacillota</taxon>
        <taxon>Bacilli</taxon>
        <taxon>Lactobacillales</taxon>
        <taxon>Streptococcaceae</taxon>
        <taxon>Streptococcus</taxon>
    </lineage>
</organism>
<dbReference type="AlphaFoldDB" id="A0A3L9DYN8"/>
<evidence type="ECO:0000256" key="1">
    <source>
        <dbReference type="SAM" id="Coils"/>
    </source>
</evidence>
<gene>
    <name evidence="2" type="ORF">EAF07_03930</name>
</gene>
<dbReference type="Pfam" id="PF14131">
    <property type="entry name" value="DUF4298"/>
    <property type="match status" value="1"/>
</dbReference>
<protein>
    <submittedName>
        <fullName evidence="2">DUF4298 domain-containing protein</fullName>
    </submittedName>
</protein>
<dbReference type="EMBL" id="RCVM01000005">
    <property type="protein sequence ID" value="RLY03940.1"/>
    <property type="molecule type" value="Genomic_DNA"/>
</dbReference>
<name>A0A3L9DYN8_9STRE</name>
<dbReference type="Proteomes" id="UP000279194">
    <property type="component" value="Unassembled WGS sequence"/>
</dbReference>
<dbReference type="RefSeq" id="WP_121834988.1">
    <property type="nucleotide sequence ID" value="NZ_CP163513.1"/>
</dbReference>
<dbReference type="OrthoDB" id="80787at2"/>
<evidence type="ECO:0000313" key="2">
    <source>
        <dbReference type="EMBL" id="RLY03940.1"/>
    </source>
</evidence>
<accession>A0A3L9DYN8</accession>
<keyword evidence="3" id="KW-1185">Reference proteome</keyword>
<reference evidence="2 3" key="1">
    <citation type="submission" date="2018-10" db="EMBL/GenBank/DDBJ databases">
        <title>Streptococcus hillyeri sp. nov., isolated from equine tracheal sample.</title>
        <authorList>
            <person name="Macfadyen A.C."/>
            <person name="Waller A."/>
            <person name="Paterson G.K."/>
        </authorList>
    </citation>
    <scope>NUCLEOTIDE SEQUENCE [LARGE SCALE GENOMIC DNA]</scope>
    <source>
        <strain evidence="2 3">28462</strain>
    </source>
</reference>
<evidence type="ECO:0000313" key="3">
    <source>
        <dbReference type="Proteomes" id="UP000279194"/>
    </source>
</evidence>
<dbReference type="InterPro" id="IPR025384">
    <property type="entry name" value="DUF4298"/>
</dbReference>
<keyword evidence="1" id="KW-0175">Coiled coil</keyword>